<evidence type="ECO:0000313" key="1">
    <source>
        <dbReference type="EMBL" id="MBV2129507.1"/>
    </source>
</evidence>
<sequence length="62" mass="6733">MHENGAKPNVSNYAAWLANVRQASAEQRVVQALFSEDGTSVSFDTVSFATFKTLPDRGTGQE</sequence>
<name>A0ABS6ML03_9GAMM</name>
<comment type="caution">
    <text evidence="1">The sequence shown here is derived from an EMBL/GenBank/DDBJ whole genome shotgun (WGS) entry which is preliminary data.</text>
</comment>
<dbReference type="EMBL" id="JAHRID010000004">
    <property type="protein sequence ID" value="MBV2129507.1"/>
    <property type="molecule type" value="Genomic_DNA"/>
</dbReference>
<accession>A0ABS6ML03</accession>
<evidence type="ECO:0000313" key="2">
    <source>
        <dbReference type="Proteomes" id="UP000704611"/>
    </source>
</evidence>
<reference evidence="1 2" key="1">
    <citation type="submission" date="2021-06" db="EMBL/GenBank/DDBJ databases">
        <title>Rheinheimera indica sp. nov., isolated from deep-sea sediment.</title>
        <authorList>
            <person name="Wang Z."/>
            <person name="Zhang X.-Y."/>
        </authorList>
    </citation>
    <scope>NUCLEOTIDE SEQUENCE [LARGE SCALE GENOMIC DNA]</scope>
    <source>
        <strain evidence="1 2">SM2107</strain>
    </source>
</reference>
<keyword evidence="2" id="KW-1185">Reference proteome</keyword>
<dbReference type="Proteomes" id="UP000704611">
    <property type="component" value="Unassembled WGS sequence"/>
</dbReference>
<dbReference type="RefSeq" id="WP_217669134.1">
    <property type="nucleotide sequence ID" value="NZ_JAHRID010000004.1"/>
</dbReference>
<organism evidence="1 2">
    <name type="scientific">Arsukibacterium indicum</name>
    <dbReference type="NCBI Taxonomy" id="2848612"/>
    <lineage>
        <taxon>Bacteria</taxon>
        <taxon>Pseudomonadati</taxon>
        <taxon>Pseudomonadota</taxon>
        <taxon>Gammaproteobacteria</taxon>
        <taxon>Chromatiales</taxon>
        <taxon>Chromatiaceae</taxon>
        <taxon>Arsukibacterium</taxon>
    </lineage>
</organism>
<protein>
    <submittedName>
        <fullName evidence="1">Uncharacterized protein</fullName>
    </submittedName>
</protein>
<proteinExistence type="predicted"/>
<gene>
    <name evidence="1" type="ORF">KQY15_10410</name>
</gene>